<dbReference type="SUPFAM" id="SSF56219">
    <property type="entry name" value="DNase I-like"/>
    <property type="match status" value="1"/>
</dbReference>
<dbReference type="Gene3D" id="3.60.10.10">
    <property type="entry name" value="Endonuclease/exonuclease/phosphatase"/>
    <property type="match status" value="1"/>
</dbReference>
<dbReference type="SUPFAM" id="SSF56672">
    <property type="entry name" value="DNA/RNA polymerases"/>
    <property type="match status" value="1"/>
</dbReference>
<reference evidence="2 3" key="1">
    <citation type="journal article" date="2019" name="Mol. Ecol. Resour.">
        <title>Chromosome-level genome assembly of Triplophysa tibetana, a fish adapted to the harsh high-altitude environment of the Tibetan Plateau.</title>
        <authorList>
            <person name="Yang X."/>
            <person name="Liu H."/>
            <person name="Ma Z."/>
            <person name="Zou Y."/>
            <person name="Zou M."/>
            <person name="Mao Y."/>
            <person name="Li X."/>
            <person name="Wang H."/>
            <person name="Chen T."/>
            <person name="Wang W."/>
            <person name="Yang R."/>
        </authorList>
    </citation>
    <scope>NUCLEOTIDE SEQUENCE [LARGE SCALE GENOMIC DNA]</scope>
    <source>
        <strain evidence="2">TTIB1903HZAU</strain>
        <tissue evidence="2">Muscle</tissue>
    </source>
</reference>
<evidence type="ECO:0000313" key="2">
    <source>
        <dbReference type="EMBL" id="KAA0705289.1"/>
    </source>
</evidence>
<proteinExistence type="predicted"/>
<dbReference type="Pfam" id="PF03372">
    <property type="entry name" value="Exo_endo_phos"/>
    <property type="match status" value="1"/>
</dbReference>
<evidence type="ECO:0000259" key="1">
    <source>
        <dbReference type="PROSITE" id="PS50878"/>
    </source>
</evidence>
<dbReference type="InterPro" id="IPR043502">
    <property type="entry name" value="DNA/RNA_pol_sf"/>
</dbReference>
<organism evidence="2 3">
    <name type="scientific">Triplophysa tibetana</name>
    <dbReference type="NCBI Taxonomy" id="1572043"/>
    <lineage>
        <taxon>Eukaryota</taxon>
        <taxon>Metazoa</taxon>
        <taxon>Chordata</taxon>
        <taxon>Craniata</taxon>
        <taxon>Vertebrata</taxon>
        <taxon>Euteleostomi</taxon>
        <taxon>Actinopterygii</taxon>
        <taxon>Neopterygii</taxon>
        <taxon>Teleostei</taxon>
        <taxon>Ostariophysi</taxon>
        <taxon>Cypriniformes</taxon>
        <taxon>Nemacheilidae</taxon>
        <taxon>Triplophysa</taxon>
    </lineage>
</organism>
<protein>
    <submittedName>
        <fullName evidence="2">Putative RNA-directed DNA polymerase from transposon X-element</fullName>
    </submittedName>
</protein>
<evidence type="ECO:0000313" key="3">
    <source>
        <dbReference type="Proteomes" id="UP000324632"/>
    </source>
</evidence>
<comment type="caution">
    <text evidence="2">The sequence shown here is derived from an EMBL/GenBank/DDBJ whole genome shotgun (WGS) entry which is preliminary data.</text>
</comment>
<dbReference type="PROSITE" id="PS50878">
    <property type="entry name" value="RT_POL"/>
    <property type="match status" value="1"/>
</dbReference>
<keyword evidence="3" id="KW-1185">Reference proteome</keyword>
<dbReference type="InterPro" id="IPR000477">
    <property type="entry name" value="RT_dom"/>
</dbReference>
<keyword evidence="2" id="KW-0548">Nucleotidyltransferase</keyword>
<accession>A0A5A9N8K5</accession>
<dbReference type="GO" id="GO:0003964">
    <property type="term" value="F:RNA-directed DNA polymerase activity"/>
    <property type="evidence" value="ECO:0007669"/>
    <property type="project" value="UniProtKB-KW"/>
</dbReference>
<name>A0A5A9N8K5_9TELE</name>
<dbReference type="CDD" id="cd01650">
    <property type="entry name" value="RT_nLTR_like"/>
    <property type="match status" value="1"/>
</dbReference>
<gene>
    <name evidence="2" type="ORF">E1301_Tti009846</name>
</gene>
<dbReference type="InterPro" id="IPR036691">
    <property type="entry name" value="Endo/exonu/phosph_ase_sf"/>
</dbReference>
<dbReference type="Proteomes" id="UP000324632">
    <property type="component" value="Chromosome 21"/>
</dbReference>
<dbReference type="Pfam" id="PF00078">
    <property type="entry name" value="RVT_1"/>
    <property type="match status" value="1"/>
</dbReference>
<feature type="domain" description="Reverse transcriptase" evidence="1">
    <location>
        <begin position="491"/>
        <end position="755"/>
    </location>
</feature>
<keyword evidence="2" id="KW-0808">Transferase</keyword>
<dbReference type="AlphaFoldDB" id="A0A5A9N8K5"/>
<keyword evidence="2" id="KW-0695">RNA-directed DNA polymerase</keyword>
<dbReference type="InterPro" id="IPR005135">
    <property type="entry name" value="Endo/exonuclease/phosphatase"/>
</dbReference>
<dbReference type="PANTHER" id="PTHR33332">
    <property type="entry name" value="REVERSE TRANSCRIPTASE DOMAIN-CONTAINING PROTEIN"/>
    <property type="match status" value="1"/>
</dbReference>
<dbReference type="EMBL" id="SOYY01000021">
    <property type="protein sequence ID" value="KAA0705289.1"/>
    <property type="molecule type" value="Genomic_DNA"/>
</dbReference>
<sequence>MIKPKDNILNEQNQRLKFGLLNIRSLNPKAVIVNEMITENSFDILCLTETWLKPNDYFGLNESTPPSYGYIHEPRPVGRGGGVAAIFRDYLTVTRRTMHTFKSFEMLALNITVPNKSKKSLVSFTLVTVYRPPGPYTNFLIEFADFLSDLLVNVDKVLIVGDFNIHVDSPNDPLAVAFKELLDSCGVTQYINRPTHRLNHTLDLIISHGADLTNIDIIPQSDDVSDHHLITCTLRTAEISCISRYRQGRTITSTTKDSFVKNLPDLTPLITFPTNIESLDDMTSNMGTIFSNTLEAVAPMKSKRINEKIIAPWYNNTTRALKRETRKLERKCKQTQLEVFKIAWKESASCYKKALKAAKAEHFRNLIENNKNNPRFLFSTIAKLTNKQTPPDLGIPPHLGSNEFMKFFTEKIEIIRDHIAKTKPQSVTEELVSPVNQKETLQCFSPINQEDLIKIIATSKPTTCLLDPIPTTLLIELLPAAIEPICNIINSSINLGHVPGPFKLAVIKPLIKKPNLDPNELGSYRPISNLPYLSKILEKVVSTQLCTFLQNNDMHEKFQSGFRPYHSTETALVRITNDLLIASDKGNISLLVLLDLSAAFDTVDHKILLDRLHNYIGIQGQALQWFRSYLTDRYQYVHLKGKSSYLTQVNYGLPQGSVLGPLLFSIYMLPLGNIIRKHEISFHCYADDTQLYISSRPDDSFKLSKLAECIEDIKHWMTSNFLLLNSNKTEILLIAPKTGKQNISDYSLQIEGCTVTPTNTVKDLGVILDGNLSFKNHISNITKIAFFHLRNVSKLRNILCFADAEKLIHAFVTSRLDYCNALLSGCPASSINKLQLVQNAAARVLTRSRKYDHITPVLSSLHWLPIKYRIDFKILLITYKALNGLAPIYLTELLSRYNPTRSLRSQNLGLLTTPRITKSTKGGRAFSYVAPKLWNSLPDTIRGSDTLSQFKSRLKTHLFSQAFT</sequence>